<evidence type="ECO:0000256" key="1">
    <source>
        <dbReference type="SAM" id="MobiDB-lite"/>
    </source>
</evidence>
<proteinExistence type="predicted"/>
<dbReference type="AlphaFoldDB" id="A0AA43THH1"/>
<keyword evidence="2" id="KW-0732">Signal</keyword>
<dbReference type="EMBL" id="JAQSDF010000007">
    <property type="protein sequence ID" value="MDI1230319.1"/>
    <property type="molecule type" value="Genomic_DNA"/>
</dbReference>
<keyword evidence="4" id="KW-1185">Reference proteome</keyword>
<evidence type="ECO:0000313" key="3">
    <source>
        <dbReference type="EMBL" id="MDI1230319.1"/>
    </source>
</evidence>
<name>A0AA43THH1_9GAMM</name>
<accession>A0AA43THH1</accession>
<gene>
    <name evidence="3" type="ORF">PSU93_04105</name>
</gene>
<reference evidence="3" key="1">
    <citation type="submission" date="2023-01" db="EMBL/GenBank/DDBJ databases">
        <title>Biogeochemical cycle of methane in antarctic sediments.</title>
        <authorList>
            <person name="Roldan D.M."/>
            <person name="Menes R.J."/>
        </authorList>
    </citation>
    <scope>NUCLEOTIDE SEQUENCE [LARGE SCALE GENOMIC DNA]</scope>
    <source>
        <strain evidence="3">K-2018 MAG008</strain>
    </source>
</reference>
<organism evidence="3 4">
    <name type="scientific">Candidatus Methylobacter titanis</name>
    <dbReference type="NCBI Taxonomy" id="3053457"/>
    <lineage>
        <taxon>Bacteria</taxon>
        <taxon>Pseudomonadati</taxon>
        <taxon>Pseudomonadota</taxon>
        <taxon>Gammaproteobacteria</taxon>
        <taxon>Methylococcales</taxon>
        <taxon>Methylococcaceae</taxon>
        <taxon>Methylobacter</taxon>
    </lineage>
</organism>
<feature type="chain" id="PRO_5041399122" evidence="2">
    <location>
        <begin position="25"/>
        <end position="246"/>
    </location>
</feature>
<sequence length="246" mass="27031">MHKFNLLPFAILSALISLSFNVLADISTDRAVISNNGSEQVTARVRFQTPVNGDLYIATQVNGELLFLADEGANFTTAITPFRSNSHFSDSIDALNISGLGVAPGRYLLYQVVTEPGSDPLNFTNWIGGLGGLSTINFSIGLPANSTGDFDNNGFPDDDNNHDGYHDDDSNHNGFHDDDQNHDGFHDDDVNRDGLHDDDSNHDGFHDDDQNHDGFHDDDVNRDGLHDNQENERVNDHGIHVNDSND</sequence>
<protein>
    <submittedName>
        <fullName evidence="3">Uncharacterized protein</fullName>
    </submittedName>
</protein>
<feature type="region of interest" description="Disordered" evidence="1">
    <location>
        <begin position="149"/>
        <end position="246"/>
    </location>
</feature>
<dbReference type="Proteomes" id="UP001160519">
    <property type="component" value="Unassembled WGS sequence"/>
</dbReference>
<evidence type="ECO:0000256" key="2">
    <source>
        <dbReference type="SAM" id="SignalP"/>
    </source>
</evidence>
<feature type="compositionally biased region" description="Basic and acidic residues" evidence="1">
    <location>
        <begin position="159"/>
        <end position="240"/>
    </location>
</feature>
<evidence type="ECO:0000313" key="4">
    <source>
        <dbReference type="Proteomes" id="UP001160519"/>
    </source>
</evidence>
<feature type="signal peptide" evidence="2">
    <location>
        <begin position="1"/>
        <end position="24"/>
    </location>
</feature>
<comment type="caution">
    <text evidence="3">The sequence shown here is derived from an EMBL/GenBank/DDBJ whole genome shotgun (WGS) entry which is preliminary data.</text>
</comment>